<dbReference type="EC" id="3.2.1.23" evidence="2"/>
<name>W4VF46_9BACI</name>
<evidence type="ECO:0000256" key="2">
    <source>
        <dbReference type="ARBA" id="ARBA00012756"/>
    </source>
</evidence>
<dbReference type="PANTHER" id="PTHR46323">
    <property type="entry name" value="BETA-GALACTOSIDASE"/>
    <property type="match status" value="1"/>
</dbReference>
<dbReference type="GO" id="GO:0005990">
    <property type="term" value="P:lactose catabolic process"/>
    <property type="evidence" value="ECO:0007669"/>
    <property type="project" value="TreeGrafter"/>
</dbReference>
<evidence type="ECO:0000313" key="6">
    <source>
        <dbReference type="EMBL" id="GAE92015.1"/>
    </source>
</evidence>
<dbReference type="SUPFAM" id="SSF74650">
    <property type="entry name" value="Galactose mutarotase-like"/>
    <property type="match status" value="1"/>
</dbReference>
<sequence>MIGGSHVNEKSQEWRKASLDRSLINLDVKDHGSYALVDVYYQLFTSSVSTAAIRYKVHASHQIEVEHLLQPGNGLSDIPEIGMRFELDQSFDLLTWFGKGPHETYWDRQKSGKVAIHEGKVADQLQPYLRPQESGNKCGGVRWMEITDKQGNGIKISGDPTVEVNALPFTPFELEEASHHYKLPKSDKVSVRINGWQMGVGGDDSWGQPTHPEFRMFANQNYSYRFTLEGLTTK</sequence>
<dbReference type="Gene3D" id="2.70.98.10">
    <property type="match status" value="1"/>
</dbReference>
<dbReference type="SMART" id="SM01038">
    <property type="entry name" value="Bgal_small_N"/>
    <property type="match status" value="1"/>
</dbReference>
<accession>W4VF46</accession>
<dbReference type="InterPro" id="IPR014718">
    <property type="entry name" value="GH-type_carb-bd"/>
</dbReference>
<dbReference type="InterPro" id="IPR004199">
    <property type="entry name" value="B-gal_small/dom_5"/>
</dbReference>
<evidence type="ECO:0000256" key="1">
    <source>
        <dbReference type="ARBA" id="ARBA00001412"/>
    </source>
</evidence>
<dbReference type="GO" id="GO:0030246">
    <property type="term" value="F:carbohydrate binding"/>
    <property type="evidence" value="ECO:0007669"/>
    <property type="project" value="InterPro"/>
</dbReference>
<dbReference type="STRING" id="1298598.JCM21714_991"/>
<dbReference type="eggNOG" id="COG3250">
    <property type="taxonomic scope" value="Bacteria"/>
</dbReference>
<comment type="catalytic activity">
    <reaction evidence="1">
        <text>Hydrolysis of terminal non-reducing beta-D-galactose residues in beta-D-galactosides.</text>
        <dbReference type="EC" id="3.2.1.23"/>
    </reaction>
</comment>
<evidence type="ECO:0000256" key="4">
    <source>
        <dbReference type="ARBA" id="ARBA00023295"/>
    </source>
</evidence>
<dbReference type="Proteomes" id="UP000019102">
    <property type="component" value="Unassembled WGS sequence"/>
</dbReference>
<feature type="domain" description="Beta galactosidase small chain/" evidence="5">
    <location>
        <begin position="1"/>
        <end position="229"/>
    </location>
</feature>
<comment type="caution">
    <text evidence="6">The sequence shown here is derived from an EMBL/GenBank/DDBJ whole genome shotgun (WGS) entry which is preliminary data.</text>
</comment>
<dbReference type="GO" id="GO:0009341">
    <property type="term" value="C:beta-galactosidase complex"/>
    <property type="evidence" value="ECO:0007669"/>
    <property type="project" value="InterPro"/>
</dbReference>
<keyword evidence="7" id="KW-1185">Reference proteome</keyword>
<keyword evidence="4" id="KW-0326">Glycosidase</keyword>
<dbReference type="PANTHER" id="PTHR46323:SF2">
    <property type="entry name" value="BETA-GALACTOSIDASE"/>
    <property type="match status" value="1"/>
</dbReference>
<protein>
    <recommendedName>
        <fullName evidence="2">beta-galactosidase</fullName>
        <ecNumber evidence="2">3.2.1.23</ecNumber>
    </recommendedName>
</protein>
<dbReference type="EMBL" id="BAVS01000002">
    <property type="protein sequence ID" value="GAE92015.1"/>
    <property type="molecule type" value="Genomic_DNA"/>
</dbReference>
<organism evidence="6 7">
    <name type="scientific">Gracilibacillus boraciitolerans JCM 21714</name>
    <dbReference type="NCBI Taxonomy" id="1298598"/>
    <lineage>
        <taxon>Bacteria</taxon>
        <taxon>Bacillati</taxon>
        <taxon>Bacillota</taxon>
        <taxon>Bacilli</taxon>
        <taxon>Bacillales</taxon>
        <taxon>Bacillaceae</taxon>
        <taxon>Gracilibacillus</taxon>
    </lineage>
</organism>
<reference evidence="6 7" key="1">
    <citation type="journal article" date="2014" name="Genome Announc.">
        <title>Draft Genome Sequence of the Boron-Tolerant and Moderately Halotolerant Bacterium Gracilibacillus boraciitolerans JCM 21714T.</title>
        <authorList>
            <person name="Ahmed I."/>
            <person name="Oshima K."/>
            <person name="Suda W."/>
            <person name="Kitamura K."/>
            <person name="Iida T."/>
            <person name="Ohmori Y."/>
            <person name="Fujiwara T."/>
            <person name="Hattori M."/>
            <person name="Ohkuma M."/>
        </authorList>
    </citation>
    <scope>NUCLEOTIDE SEQUENCE [LARGE SCALE GENOMIC DNA]</scope>
    <source>
        <strain evidence="6 7">JCM 21714</strain>
    </source>
</reference>
<proteinExistence type="predicted"/>
<dbReference type="GO" id="GO:0004565">
    <property type="term" value="F:beta-galactosidase activity"/>
    <property type="evidence" value="ECO:0007669"/>
    <property type="project" value="UniProtKB-EC"/>
</dbReference>
<dbReference type="AlphaFoldDB" id="W4VF46"/>
<evidence type="ECO:0000313" key="7">
    <source>
        <dbReference type="Proteomes" id="UP000019102"/>
    </source>
</evidence>
<evidence type="ECO:0000259" key="5">
    <source>
        <dbReference type="SMART" id="SM01038"/>
    </source>
</evidence>
<dbReference type="InterPro" id="IPR011013">
    <property type="entry name" value="Gal_mutarotase_sf_dom"/>
</dbReference>
<evidence type="ECO:0000256" key="3">
    <source>
        <dbReference type="ARBA" id="ARBA00022801"/>
    </source>
</evidence>
<dbReference type="Pfam" id="PF02929">
    <property type="entry name" value="Bgal_small_N"/>
    <property type="match status" value="1"/>
</dbReference>
<gene>
    <name evidence="6" type="ORF">JCM21714_991</name>
</gene>
<keyword evidence="3" id="KW-0378">Hydrolase</keyword>
<dbReference type="InterPro" id="IPR050347">
    <property type="entry name" value="Bact_Beta-galactosidase"/>
</dbReference>